<sequence>MRSISGSTVDDNRPPESNLGRRLDTRRLLIIAALLCAAFYFLSSLLPANPSSYYDRTLYTDVSSSPDDQSSSSFFSHRPDPLSIRWDLHSSLPDRNFHIVSASQDHRAFPPPARLPADPAVRAATFPELAGDPRLRIFQLHLGLANRFVTVLKDNSWTSAFGTVELWWHDQPDDDVDGAADIGSTAEQVVLIEGVGRMVVKRLPAQQCLHDLPKGTDYRMANGQPAYLELVVRCAFLVDDVVVARLRDHARARGALKVHAAGDAALFPLAEVLHFPDPTTFLTYDEYDERPAAFAAAPWEPVSVVRAPAGSAAAAIRVGAVCTKKYSWNADDELWLMWMLDIVGVDHIVIAVSTRDLNMSTVVDAIARYDDPRLTARVTLVDLDVPTGRPKVTYSYLLECMGREAFLRWQADFDFLFLIDPDEFVQLFAAEPPHARIDVKTFVARHRERIEREGVAYLRRPRVRRLESDHRAAEPLLPALLRALAPLDGAAMHHLLGPDASYAREFGKSLFWPPRAIHSFLHFNPDSLPDWFDARQAHMLHVRKDNPYGGQPVRTVQEYLDQIKNKIK</sequence>
<dbReference type="VEuPathDB" id="AmoebaDB:ACA1_131750"/>
<accession>L8GMH2</accession>
<dbReference type="KEGG" id="acan:ACA1_131750"/>
<keyword evidence="1" id="KW-1133">Transmembrane helix</keyword>
<dbReference type="GeneID" id="14914762"/>
<dbReference type="AlphaFoldDB" id="L8GMH2"/>
<gene>
    <name evidence="2" type="ORF">ACA1_131750</name>
</gene>
<evidence type="ECO:0000256" key="1">
    <source>
        <dbReference type="SAM" id="Phobius"/>
    </source>
</evidence>
<dbReference type="Proteomes" id="UP000011083">
    <property type="component" value="Unassembled WGS sequence"/>
</dbReference>
<dbReference type="EMBL" id="KB008070">
    <property type="protein sequence ID" value="ELR14172.1"/>
    <property type="molecule type" value="Genomic_DNA"/>
</dbReference>
<evidence type="ECO:0000313" key="2">
    <source>
        <dbReference type="EMBL" id="ELR14172.1"/>
    </source>
</evidence>
<evidence type="ECO:0000313" key="3">
    <source>
        <dbReference type="Proteomes" id="UP000011083"/>
    </source>
</evidence>
<reference evidence="2 3" key="1">
    <citation type="journal article" date="2013" name="Genome Biol.">
        <title>Genome of Acanthamoeba castellanii highlights extensive lateral gene transfer and early evolution of tyrosine kinase signaling.</title>
        <authorList>
            <person name="Clarke M."/>
            <person name="Lohan A.J."/>
            <person name="Liu B."/>
            <person name="Lagkouvardos I."/>
            <person name="Roy S."/>
            <person name="Zafar N."/>
            <person name="Bertelli C."/>
            <person name="Schilde C."/>
            <person name="Kianianmomeni A."/>
            <person name="Burglin T.R."/>
            <person name="Frech C."/>
            <person name="Turcotte B."/>
            <person name="Kopec K.O."/>
            <person name="Synnott J.M."/>
            <person name="Choo C."/>
            <person name="Paponov I."/>
            <person name="Finkler A."/>
            <person name="Soon Heng Tan C."/>
            <person name="Hutchins A.P."/>
            <person name="Weinmeier T."/>
            <person name="Rattei T."/>
            <person name="Chu J.S."/>
            <person name="Gimenez G."/>
            <person name="Irimia M."/>
            <person name="Rigden D.J."/>
            <person name="Fitzpatrick D.A."/>
            <person name="Lorenzo-Morales J."/>
            <person name="Bateman A."/>
            <person name="Chiu C.H."/>
            <person name="Tang P."/>
            <person name="Hegemann P."/>
            <person name="Fromm H."/>
            <person name="Raoult D."/>
            <person name="Greub G."/>
            <person name="Miranda-Saavedra D."/>
            <person name="Chen N."/>
            <person name="Nash P."/>
            <person name="Ginger M.L."/>
            <person name="Horn M."/>
            <person name="Schaap P."/>
            <person name="Caler L."/>
            <person name="Loftus B."/>
        </authorList>
    </citation>
    <scope>NUCLEOTIDE SEQUENCE [LARGE SCALE GENOMIC DNA]</scope>
    <source>
        <strain evidence="2 3">Neff</strain>
    </source>
</reference>
<keyword evidence="1" id="KW-0472">Membrane</keyword>
<feature type="transmembrane region" description="Helical" evidence="1">
    <location>
        <begin position="28"/>
        <end position="46"/>
    </location>
</feature>
<protein>
    <submittedName>
        <fullName evidence="2">Uncharacterized protein</fullName>
    </submittedName>
</protein>
<keyword evidence="3" id="KW-1185">Reference proteome</keyword>
<name>L8GMH2_ACACF</name>
<organism evidence="2 3">
    <name type="scientific">Acanthamoeba castellanii (strain ATCC 30010 / Neff)</name>
    <dbReference type="NCBI Taxonomy" id="1257118"/>
    <lineage>
        <taxon>Eukaryota</taxon>
        <taxon>Amoebozoa</taxon>
        <taxon>Discosea</taxon>
        <taxon>Longamoebia</taxon>
        <taxon>Centramoebida</taxon>
        <taxon>Acanthamoebidae</taxon>
        <taxon>Acanthamoeba</taxon>
    </lineage>
</organism>
<keyword evidence="1" id="KW-0812">Transmembrane</keyword>
<dbReference type="RefSeq" id="XP_004336185.1">
    <property type="nucleotide sequence ID" value="XM_004336137.1"/>
</dbReference>
<proteinExistence type="predicted"/>